<dbReference type="STRING" id="57664.SAMN05661003_1128"/>
<accession>A0A1G7D568</accession>
<proteinExistence type="predicted"/>
<sequence>MLLPSPDFFCSCLKFNIEKLGRVESGKIVGKKEPTVRKWLREDDVPEEDYNKIIEHMTQLGNGEFKEEFRLVTEKSPLAKSDAYKWRLFSQGILMHEDALLPHTLREIFSDAVQWLVMAESAHQLEEDKHFGHFKTFVSEVLAPKFNLPHPLKNLVDESKDFSEMKPALAWLFIERFIYFLAMAEVECLWIYYGVKEPKLSNIILPTFEKNKVQAPVKRFFSYFFDNLVSRGWYQSLDDIADNMPRVQLSKQGLIDEETAKYQAEAGVDKENRMRQLKRAKYQGKPIEFHTLRTWIDALIPSEIYPSEENREIEKQLLCDGYAGARILQKFFEETKKDLPEKELLVRFESYSNWHLIHCNAIIEK</sequence>
<reference evidence="2" key="1">
    <citation type="submission" date="2016-10" db="EMBL/GenBank/DDBJ databases">
        <authorList>
            <person name="Varghese N."/>
            <person name="Submissions S."/>
        </authorList>
    </citation>
    <scope>NUCLEOTIDE SEQUENCE [LARGE SCALE GENOMIC DNA]</scope>
    <source>
        <strain evidence="2">DSM 8987</strain>
    </source>
</reference>
<dbReference type="AlphaFoldDB" id="A0A1G7D568"/>
<evidence type="ECO:0000313" key="1">
    <source>
        <dbReference type="EMBL" id="SDE46096.1"/>
    </source>
</evidence>
<name>A0A1G7D568_9BACT</name>
<dbReference type="EMBL" id="FNAQ01000012">
    <property type="protein sequence ID" value="SDE46096.1"/>
    <property type="molecule type" value="Genomic_DNA"/>
</dbReference>
<keyword evidence="2" id="KW-1185">Reference proteome</keyword>
<evidence type="ECO:0000313" key="2">
    <source>
        <dbReference type="Proteomes" id="UP000243205"/>
    </source>
</evidence>
<organism evidence="1 2">
    <name type="scientific">Desulfuromonas thiophila</name>
    <dbReference type="NCBI Taxonomy" id="57664"/>
    <lineage>
        <taxon>Bacteria</taxon>
        <taxon>Pseudomonadati</taxon>
        <taxon>Thermodesulfobacteriota</taxon>
        <taxon>Desulfuromonadia</taxon>
        <taxon>Desulfuromonadales</taxon>
        <taxon>Desulfuromonadaceae</taxon>
        <taxon>Desulfuromonas</taxon>
    </lineage>
</organism>
<gene>
    <name evidence="1" type="ORF">SAMN05661003_1128</name>
</gene>
<dbReference type="Proteomes" id="UP000243205">
    <property type="component" value="Unassembled WGS sequence"/>
</dbReference>
<protein>
    <submittedName>
        <fullName evidence="1">Uncharacterized protein</fullName>
    </submittedName>
</protein>